<dbReference type="InterPro" id="IPR051010">
    <property type="entry name" value="BCAA_transport"/>
</dbReference>
<dbReference type="PANTHER" id="PTHR30483:SF6">
    <property type="entry name" value="PERIPLASMIC BINDING PROTEIN OF ABC TRANSPORTER FOR NATURAL AMINO ACIDS"/>
    <property type="match status" value="1"/>
</dbReference>
<dbReference type="PANTHER" id="PTHR30483">
    <property type="entry name" value="LEUCINE-SPECIFIC-BINDING PROTEIN"/>
    <property type="match status" value="1"/>
</dbReference>
<evidence type="ECO:0000256" key="1">
    <source>
        <dbReference type="ARBA" id="ARBA00010062"/>
    </source>
</evidence>
<accession>A0A6A2VWC0</accession>
<comment type="similarity">
    <text evidence="1">Belongs to the leucine-binding protein family.</text>
</comment>
<evidence type="ECO:0000259" key="3">
    <source>
        <dbReference type="Pfam" id="PF13458"/>
    </source>
</evidence>
<dbReference type="InterPro" id="IPR028081">
    <property type="entry name" value="Leu-bd"/>
</dbReference>
<dbReference type="EMBL" id="WBSO01000017">
    <property type="protein sequence ID" value="KAB8294474.1"/>
    <property type="molecule type" value="Genomic_DNA"/>
</dbReference>
<feature type="domain" description="Leucine-binding protein" evidence="3">
    <location>
        <begin position="61"/>
        <end position="368"/>
    </location>
</feature>
<dbReference type="SUPFAM" id="SSF53822">
    <property type="entry name" value="Periplasmic binding protein-like I"/>
    <property type="match status" value="1"/>
</dbReference>
<proteinExistence type="inferred from homology"/>
<dbReference type="Gene3D" id="3.40.50.2300">
    <property type="match status" value="2"/>
</dbReference>
<evidence type="ECO:0000256" key="2">
    <source>
        <dbReference type="ARBA" id="ARBA00022729"/>
    </source>
</evidence>
<dbReference type="Proteomes" id="UP000440041">
    <property type="component" value="Unassembled WGS sequence"/>
</dbReference>
<dbReference type="InterPro" id="IPR028082">
    <property type="entry name" value="Peripla_BP_I"/>
</dbReference>
<keyword evidence="5" id="KW-1185">Reference proteome</keyword>
<dbReference type="Pfam" id="PF13458">
    <property type="entry name" value="Peripla_BP_6"/>
    <property type="match status" value="1"/>
</dbReference>
<sequence length="435" mass="44636">MRYSTSSTSTSSTSSPRKSVKRTLMCATAAVAALTLVLSGCGSSSSGGSAASSSSNGGFVLGALFPQTGSLAYMSPQEEGAVKLALKNINDAGGVLGKKATSVSADTSDADHADQNTSGTQSVLAKKPSAIIGPASSSVVKNVYKEISAAKVPLISMGATSASLSGVDPYFFRTVAPDSVQGAVLGNVIAQDGVQKLAIAAFNDEYGTGLRDTIAKTAEDAGVDVVYGADQAFDPTETNFSSLVSTIKASKPDAVAIIAFDQTKALIKEMISQGVDTTKLYLVDGNTSDYSDTFDKGTLKGVTGTIPGAHASADFQKKVKAMDSSVKDYTYAAETYDGVILFALAAQKGGKADGETIQKNLLAVSGADGGTKCKSYKACVALLKDGKDIEYVGQTGIGPFNENHDPSSANIGVYKFGEDNKPVFDHVQSGKVSTD</sequence>
<gene>
    <name evidence="4" type="ORF">DSM100238_1674</name>
</gene>
<keyword evidence="2" id="KW-0732">Signal</keyword>
<evidence type="ECO:0000313" key="5">
    <source>
        <dbReference type="Proteomes" id="UP000440041"/>
    </source>
</evidence>
<dbReference type="AlphaFoldDB" id="A0A6A2VWC0"/>
<name>A0A6A2VWC0_9BIFI</name>
<evidence type="ECO:0000313" key="4">
    <source>
        <dbReference type="EMBL" id="KAB8294474.1"/>
    </source>
</evidence>
<protein>
    <submittedName>
        <fullName evidence="4">Branched-chain amino acid ABC transporter substrate-binding protein</fullName>
    </submittedName>
</protein>
<reference evidence="4 5" key="1">
    <citation type="submission" date="2019-09" db="EMBL/GenBank/DDBJ databases">
        <title>Characterization of the phylogenetic diversity of two novel species belonging to the genus Bifidobacterium: Bifidobacterium cebidarum sp. nov. and Bifidobacterium leontopitheci sp. nov.</title>
        <authorList>
            <person name="Lugli G.A."/>
            <person name="Duranti S."/>
            <person name="Milani C."/>
            <person name="Turroni F."/>
            <person name="Ventura M."/>
        </authorList>
    </citation>
    <scope>NUCLEOTIDE SEQUENCE [LARGE SCALE GENOMIC DNA]</scope>
    <source>
        <strain evidence="4 5">DSM 100238</strain>
    </source>
</reference>
<comment type="caution">
    <text evidence="4">The sequence shown here is derived from an EMBL/GenBank/DDBJ whole genome shotgun (WGS) entry which is preliminary data.</text>
</comment>
<organism evidence="4 5">
    <name type="scientific">Bifidobacterium apri</name>
    <dbReference type="NCBI Taxonomy" id="1769423"/>
    <lineage>
        <taxon>Bacteria</taxon>
        <taxon>Bacillati</taxon>
        <taxon>Actinomycetota</taxon>
        <taxon>Actinomycetes</taxon>
        <taxon>Bifidobacteriales</taxon>
        <taxon>Bifidobacteriaceae</taxon>
        <taxon>Bifidobacterium</taxon>
    </lineage>
</organism>